<feature type="region of interest" description="Disordered" evidence="2">
    <location>
        <begin position="399"/>
        <end position="424"/>
    </location>
</feature>
<dbReference type="Proteomes" id="UP001174419">
    <property type="component" value="Unassembled WGS sequence"/>
</dbReference>
<dbReference type="CDD" id="cd00118">
    <property type="entry name" value="LysM"/>
    <property type="match status" value="1"/>
</dbReference>
<evidence type="ECO:0000313" key="6">
    <source>
        <dbReference type="Proteomes" id="UP001174419"/>
    </source>
</evidence>
<protein>
    <recommendedName>
        <fullName evidence="4">FimV N-terminal domain-containing protein</fullName>
    </recommendedName>
</protein>
<evidence type="ECO:0000256" key="3">
    <source>
        <dbReference type="SAM" id="SignalP"/>
    </source>
</evidence>
<reference evidence="5" key="1">
    <citation type="submission" date="2020-06" db="EMBL/GenBank/DDBJ databases">
        <authorList>
            <person name="Dong N."/>
        </authorList>
    </citation>
    <scope>NUCLEOTIDE SEQUENCE</scope>
    <source>
        <strain evidence="5">DF49-4</strain>
    </source>
</reference>
<dbReference type="InterPro" id="IPR018392">
    <property type="entry name" value="LysM"/>
</dbReference>
<dbReference type="Gene3D" id="3.10.350.10">
    <property type="entry name" value="LysM domain"/>
    <property type="match status" value="1"/>
</dbReference>
<dbReference type="Pfam" id="PF25800">
    <property type="entry name" value="FimV_N"/>
    <property type="match status" value="1"/>
</dbReference>
<reference evidence="5" key="2">
    <citation type="journal article" date="2022" name="Sci. Total Environ.">
        <title>Prevalence, transmission, and molecular epidemiology of tet(X)-positive bacteria among humans, animals, and environmental niches in China: An epidemiological, and genomic-based study.</title>
        <authorList>
            <person name="Dong N."/>
            <person name="Zeng Y."/>
            <person name="Cai C."/>
            <person name="Sun C."/>
            <person name="Lu J."/>
            <person name="Liu C."/>
            <person name="Zhou H."/>
            <person name="Sun Q."/>
            <person name="Shu L."/>
            <person name="Wang H."/>
            <person name="Wang Y."/>
            <person name="Wang S."/>
            <person name="Wu C."/>
            <person name="Chan E.W."/>
            <person name="Chen G."/>
            <person name="Shen Z."/>
            <person name="Chen S."/>
            <person name="Zhang R."/>
        </authorList>
    </citation>
    <scope>NUCLEOTIDE SEQUENCE</scope>
    <source>
        <strain evidence="5">DF49-4</strain>
    </source>
</reference>
<feature type="domain" description="FimV N-terminal" evidence="4">
    <location>
        <begin position="32"/>
        <end position="121"/>
    </location>
</feature>
<feature type="region of interest" description="Disordered" evidence="2">
    <location>
        <begin position="360"/>
        <end position="385"/>
    </location>
</feature>
<evidence type="ECO:0000313" key="5">
    <source>
        <dbReference type="EMBL" id="MDM1718798.1"/>
    </source>
</evidence>
<dbReference type="InterPro" id="IPR036779">
    <property type="entry name" value="LysM_dom_sf"/>
</dbReference>
<feature type="signal peptide" evidence="3">
    <location>
        <begin position="1"/>
        <end position="29"/>
    </location>
</feature>
<evidence type="ECO:0000259" key="4">
    <source>
        <dbReference type="Pfam" id="PF25800"/>
    </source>
</evidence>
<evidence type="ECO:0000256" key="1">
    <source>
        <dbReference type="SAM" id="Coils"/>
    </source>
</evidence>
<feature type="compositionally biased region" description="Polar residues" evidence="2">
    <location>
        <begin position="399"/>
        <end position="421"/>
    </location>
</feature>
<organism evidence="5 6">
    <name type="scientific">Acinetobacter towneri</name>
    <dbReference type="NCBI Taxonomy" id="202956"/>
    <lineage>
        <taxon>Bacteria</taxon>
        <taxon>Pseudomonadati</taxon>
        <taxon>Pseudomonadota</taxon>
        <taxon>Gammaproteobacteria</taxon>
        <taxon>Moraxellales</taxon>
        <taxon>Moraxellaceae</taxon>
        <taxon>Acinetobacter</taxon>
    </lineage>
</organism>
<keyword evidence="1" id="KW-0175">Coiled coil</keyword>
<gene>
    <name evidence="5" type="ORF">HX110_06500</name>
</gene>
<feature type="compositionally biased region" description="Polar residues" evidence="2">
    <location>
        <begin position="209"/>
        <end position="222"/>
    </location>
</feature>
<feature type="region of interest" description="Disordered" evidence="2">
    <location>
        <begin position="209"/>
        <end position="296"/>
    </location>
</feature>
<accession>A0AB35M1Q2</accession>
<proteinExistence type="predicted"/>
<feature type="compositionally biased region" description="Low complexity" evidence="2">
    <location>
        <begin position="226"/>
        <end position="252"/>
    </location>
</feature>
<dbReference type="EMBL" id="JACANG010000008">
    <property type="protein sequence ID" value="MDM1718798.1"/>
    <property type="molecule type" value="Genomic_DNA"/>
</dbReference>
<keyword evidence="3" id="KW-0732">Signal</keyword>
<comment type="caution">
    <text evidence="5">The sequence shown here is derived from an EMBL/GenBank/DDBJ whole genome shotgun (WGS) entry which is preliminary data.</text>
</comment>
<sequence>MTELTIKMTVYNKLKIAILSILASQQMYAMNVDPIQIQSTTGELLYAEINFRQSNVNEAIDVSLATAEDLMSIGASHRPPGHLNFFTRRNSNGTGVITITSSRPLTESELNIVVKIKEGNATRLQHIRTPLKRSAPAPLAAMQRSNEQALMPVMIVNEQDIALNLPVSANYQVETPKAIEQQTFEAPLTIKRNTPPALNHQTVTVVQTAPSRSAASENTTVITPKVAPAQTNNNPTPTASTATTSVTAQQSADPLVQKFAEEQRTKQLAQTQPAAATKKPAQIAATQAKPSPVTAKPTVNTQHVVQSNESLWAIASRIAGENNRPVAEVMQQIKANNEHAFIQGDANRLRRGATLNLHAQANSKPEKKAAIPQPETASAPQSGKAKYRLNQAEMSLVAENQQDSTHGSAKKNTQSTQTSGDLSLKVMTSREKTVKLQRNVTELELALRQKDHRIQLLNARLAELQQQLHKQQAANKPKH</sequence>
<dbReference type="AlphaFoldDB" id="A0AB35M1Q2"/>
<evidence type="ECO:0000256" key="2">
    <source>
        <dbReference type="SAM" id="MobiDB-lite"/>
    </source>
</evidence>
<feature type="chain" id="PRO_5044207437" description="FimV N-terminal domain-containing protein" evidence="3">
    <location>
        <begin position="30"/>
        <end position="479"/>
    </location>
</feature>
<name>A0AB35M1Q2_9GAMM</name>
<dbReference type="InterPro" id="IPR057840">
    <property type="entry name" value="FimV_N"/>
</dbReference>
<feature type="compositionally biased region" description="Low complexity" evidence="2">
    <location>
        <begin position="266"/>
        <end position="290"/>
    </location>
</feature>
<feature type="coiled-coil region" evidence="1">
    <location>
        <begin position="440"/>
        <end position="474"/>
    </location>
</feature>